<keyword evidence="7" id="KW-0677">Repeat</keyword>
<evidence type="ECO:0000256" key="7">
    <source>
        <dbReference type="ARBA" id="ARBA00022737"/>
    </source>
</evidence>
<dbReference type="SUPFAM" id="SSF52058">
    <property type="entry name" value="L domain-like"/>
    <property type="match status" value="2"/>
</dbReference>
<evidence type="ECO:0000313" key="13">
    <source>
        <dbReference type="EMBL" id="KAK7390209.1"/>
    </source>
</evidence>
<keyword evidence="11" id="KW-0325">Glycoprotein</keyword>
<dbReference type="GO" id="GO:0005886">
    <property type="term" value="C:plasma membrane"/>
    <property type="evidence" value="ECO:0007669"/>
    <property type="project" value="UniProtKB-SubCell"/>
</dbReference>
<dbReference type="EMBL" id="JAYMYS010000006">
    <property type="protein sequence ID" value="KAK7390209.1"/>
    <property type="molecule type" value="Genomic_DNA"/>
</dbReference>
<evidence type="ECO:0000256" key="8">
    <source>
        <dbReference type="ARBA" id="ARBA00022989"/>
    </source>
</evidence>
<dbReference type="InterPro" id="IPR001611">
    <property type="entry name" value="Leu-rich_rpt"/>
</dbReference>
<evidence type="ECO:0000313" key="14">
    <source>
        <dbReference type="Proteomes" id="UP001386955"/>
    </source>
</evidence>
<keyword evidence="6" id="KW-0732">Signal</keyword>
<dbReference type="InterPro" id="IPR046956">
    <property type="entry name" value="RLP23-like"/>
</dbReference>
<evidence type="ECO:0000256" key="2">
    <source>
        <dbReference type="ARBA" id="ARBA00009592"/>
    </source>
</evidence>
<evidence type="ECO:0000256" key="5">
    <source>
        <dbReference type="ARBA" id="ARBA00022692"/>
    </source>
</evidence>
<keyword evidence="4" id="KW-0433">Leucine-rich repeat</keyword>
<keyword evidence="10" id="KW-0675">Receptor</keyword>
<dbReference type="PROSITE" id="PS51450">
    <property type="entry name" value="LRR"/>
    <property type="match status" value="1"/>
</dbReference>
<organism evidence="13 14">
    <name type="scientific">Psophocarpus tetragonolobus</name>
    <name type="common">Winged bean</name>
    <name type="synonym">Dolichos tetragonolobus</name>
    <dbReference type="NCBI Taxonomy" id="3891"/>
    <lineage>
        <taxon>Eukaryota</taxon>
        <taxon>Viridiplantae</taxon>
        <taxon>Streptophyta</taxon>
        <taxon>Embryophyta</taxon>
        <taxon>Tracheophyta</taxon>
        <taxon>Spermatophyta</taxon>
        <taxon>Magnoliopsida</taxon>
        <taxon>eudicotyledons</taxon>
        <taxon>Gunneridae</taxon>
        <taxon>Pentapetalae</taxon>
        <taxon>rosids</taxon>
        <taxon>fabids</taxon>
        <taxon>Fabales</taxon>
        <taxon>Fabaceae</taxon>
        <taxon>Papilionoideae</taxon>
        <taxon>50 kb inversion clade</taxon>
        <taxon>NPAAA clade</taxon>
        <taxon>indigoferoid/millettioid clade</taxon>
        <taxon>Phaseoleae</taxon>
        <taxon>Psophocarpus</taxon>
    </lineage>
</organism>
<comment type="caution">
    <text evidence="13">The sequence shown here is derived from an EMBL/GenBank/DDBJ whole genome shotgun (WGS) entry which is preliminary data.</text>
</comment>
<evidence type="ECO:0000256" key="12">
    <source>
        <dbReference type="SAM" id="MobiDB-lite"/>
    </source>
</evidence>
<keyword evidence="8" id="KW-1133">Transmembrane helix</keyword>
<evidence type="ECO:0000256" key="11">
    <source>
        <dbReference type="ARBA" id="ARBA00023180"/>
    </source>
</evidence>
<keyword evidence="14" id="KW-1185">Reference proteome</keyword>
<evidence type="ECO:0000256" key="6">
    <source>
        <dbReference type="ARBA" id="ARBA00022729"/>
    </source>
</evidence>
<protein>
    <recommendedName>
        <fullName evidence="15">Receptor-like protein 12</fullName>
    </recommendedName>
</protein>
<dbReference type="Pfam" id="PF00560">
    <property type="entry name" value="LRR_1"/>
    <property type="match status" value="8"/>
</dbReference>
<evidence type="ECO:0000256" key="9">
    <source>
        <dbReference type="ARBA" id="ARBA00023136"/>
    </source>
</evidence>
<gene>
    <name evidence="13" type="ORF">VNO78_25508</name>
</gene>
<evidence type="ECO:0000256" key="3">
    <source>
        <dbReference type="ARBA" id="ARBA00022475"/>
    </source>
</evidence>
<keyword evidence="9" id="KW-0472">Membrane</keyword>
<feature type="compositionally biased region" description="Polar residues" evidence="12">
    <location>
        <begin position="789"/>
        <end position="816"/>
    </location>
</feature>
<dbReference type="Proteomes" id="UP001386955">
    <property type="component" value="Unassembled WGS sequence"/>
</dbReference>
<dbReference type="SMART" id="SM00369">
    <property type="entry name" value="LRR_TYP"/>
    <property type="match status" value="8"/>
</dbReference>
<dbReference type="InterPro" id="IPR032675">
    <property type="entry name" value="LRR_dom_sf"/>
</dbReference>
<keyword evidence="3" id="KW-1003">Cell membrane</keyword>
<feature type="region of interest" description="Disordered" evidence="12">
    <location>
        <begin position="786"/>
        <end position="816"/>
    </location>
</feature>
<dbReference type="PANTHER" id="PTHR48061:SF2">
    <property type="entry name" value="RECEPTOR LIKE PROTEIN 30-LIKE"/>
    <property type="match status" value="1"/>
</dbReference>
<dbReference type="PRINTS" id="PR00019">
    <property type="entry name" value="LEURICHRPT"/>
</dbReference>
<dbReference type="PANTHER" id="PTHR48061">
    <property type="entry name" value="LEUCINE-RICH REPEAT RECEPTOR PROTEIN KINASE EMS1-LIKE-RELATED"/>
    <property type="match status" value="1"/>
</dbReference>
<dbReference type="Gene3D" id="3.80.10.10">
    <property type="entry name" value="Ribonuclease Inhibitor"/>
    <property type="match status" value="3"/>
</dbReference>
<dbReference type="InterPro" id="IPR003591">
    <property type="entry name" value="Leu-rich_rpt_typical-subtyp"/>
</dbReference>
<name>A0AAN9XFV7_PSOTE</name>
<sequence length="816" mass="90389">MEISQLSRLVTLNLSNLFMLTELKIQNLGKFVRNFTSIRPLYLDSVTISSAGLEWHAALLQIPTLQELSMAEYNLSGPLLSSLTRLENLSVIRLDRNNFSSAVPETFANFRNLTSLSLVFSELIGMFPPKIFQITSLSVIDISHNYNLHGFFPEFPLNGSLQKLLVSETSLYDLSSNNSTGSIQTLGMCKKLQSMILFDNSFSGAIPSDIFEDLVNLSDISLHNNFFTGMIPSFIFTLPSVHQVYLSNNEFEGQLHNFSNAFSPIQWLDLSGNHLEGSIPISLFQLTNLHELKLSFNKFSGTIELNMLSKLGNLTTLDISYNNLTLIDASTLMTPFPLLPMLSSVRLASCKLTSFPQFLKNHSLMDIDLSNNHIVGTIPQWIWKSKFLNYINLSCNYLTDWEEPIFNNLSSLTTLDFHSNILHGPLPTLPESIIYLDFSSNNLTSVISSKIGKYLEWTLFLSFASNNLNGNIPESICSAPNLEVLDLSNNSLTGTIPKCLIAMNGTLSVLDLGRNKLNGTIDFLPGSCSLRTLHLNGNALQGKLPKYLASCTMLEILDVGENQLHGHFPCWLKNISTVRILILRSNELHGSLICGGTKVLWPHLQIFDLASNNFGGRIPLSFFEHWKAIIADEYNGSLSEPDHLQLEIFKYNPVYYQDKVAVTYKQLQMELVKILTIFTAIDLSCNKFEGLIPEGLGQLNALYILNLSNNVFSGPIPSSLGNLKELESLDLANNNLSGKIPTEITELSFLSFLNLSYNHLVGRIPTGTQVQSFPADSFKGNDGLCGPPLSQNCSGDGMQGTPSPASNSNVDAKSSS</sequence>
<reference evidence="13 14" key="1">
    <citation type="submission" date="2024-01" db="EMBL/GenBank/DDBJ databases">
        <title>The genomes of 5 underutilized Papilionoideae crops provide insights into root nodulation and disease resistanc.</title>
        <authorList>
            <person name="Jiang F."/>
        </authorList>
    </citation>
    <scope>NUCLEOTIDE SEQUENCE [LARGE SCALE GENOMIC DNA]</scope>
    <source>
        <strain evidence="13">DUOXIRENSHENG_FW03</strain>
        <tissue evidence="13">Leaves</tissue>
    </source>
</reference>
<accession>A0AAN9XFV7</accession>
<evidence type="ECO:0000256" key="1">
    <source>
        <dbReference type="ARBA" id="ARBA00004251"/>
    </source>
</evidence>
<comment type="similarity">
    <text evidence="2">Belongs to the RLP family.</text>
</comment>
<dbReference type="SUPFAM" id="SSF52047">
    <property type="entry name" value="RNI-like"/>
    <property type="match status" value="1"/>
</dbReference>
<evidence type="ECO:0008006" key="15">
    <source>
        <dbReference type="Google" id="ProtNLM"/>
    </source>
</evidence>
<keyword evidence="5" id="KW-0812">Transmembrane</keyword>
<dbReference type="AlphaFoldDB" id="A0AAN9XFV7"/>
<dbReference type="FunFam" id="3.80.10.10:FF:000213">
    <property type="entry name" value="Tyrosine-sulfated glycopeptide receptor 1"/>
    <property type="match status" value="1"/>
</dbReference>
<comment type="subcellular location">
    <subcellularLocation>
        <location evidence="1">Cell membrane</location>
        <topology evidence="1">Single-pass type I membrane protein</topology>
    </subcellularLocation>
</comment>
<proteinExistence type="inferred from homology"/>
<evidence type="ECO:0000256" key="4">
    <source>
        <dbReference type="ARBA" id="ARBA00022614"/>
    </source>
</evidence>
<evidence type="ECO:0000256" key="10">
    <source>
        <dbReference type="ARBA" id="ARBA00023170"/>
    </source>
</evidence>